<accession>A0A6A6DEN5</accession>
<dbReference type="Proteomes" id="UP000800200">
    <property type="component" value="Unassembled WGS sequence"/>
</dbReference>
<proteinExistence type="predicted"/>
<feature type="compositionally biased region" description="Basic and acidic residues" evidence="1">
    <location>
        <begin position="112"/>
        <end position="123"/>
    </location>
</feature>
<dbReference type="AlphaFoldDB" id="A0A6A6DEN5"/>
<feature type="compositionally biased region" description="Low complexity" evidence="1">
    <location>
        <begin position="50"/>
        <end position="64"/>
    </location>
</feature>
<feature type="region of interest" description="Disordered" evidence="1">
    <location>
        <begin position="25"/>
        <end position="123"/>
    </location>
</feature>
<evidence type="ECO:0000313" key="2">
    <source>
        <dbReference type="EMBL" id="KAF2177941.1"/>
    </source>
</evidence>
<evidence type="ECO:0000313" key="3">
    <source>
        <dbReference type="Proteomes" id="UP000800200"/>
    </source>
</evidence>
<keyword evidence="3" id="KW-1185">Reference proteome</keyword>
<dbReference type="EMBL" id="ML994681">
    <property type="protein sequence ID" value="KAF2177941.1"/>
    <property type="molecule type" value="Genomic_DNA"/>
</dbReference>
<evidence type="ECO:0000256" key="1">
    <source>
        <dbReference type="SAM" id="MobiDB-lite"/>
    </source>
</evidence>
<organism evidence="2 3">
    <name type="scientific">Zopfia rhizophila CBS 207.26</name>
    <dbReference type="NCBI Taxonomy" id="1314779"/>
    <lineage>
        <taxon>Eukaryota</taxon>
        <taxon>Fungi</taxon>
        <taxon>Dikarya</taxon>
        <taxon>Ascomycota</taxon>
        <taxon>Pezizomycotina</taxon>
        <taxon>Dothideomycetes</taxon>
        <taxon>Dothideomycetes incertae sedis</taxon>
        <taxon>Zopfiaceae</taxon>
        <taxon>Zopfia</taxon>
    </lineage>
</organism>
<sequence>MTSPPSQQSCHYGEQTEVVMMETRLSKFRKDDTGSIGEEDESDHNDDLASTSCPESENCESSSSKKLTPMAFGHQGTTPSFLRIAGLDGPSNESVKPTKRQSHQTDGYIKMVDTHRREEATIS</sequence>
<protein>
    <submittedName>
        <fullName evidence="2">Uncharacterized protein</fullName>
    </submittedName>
</protein>
<reference evidence="2" key="1">
    <citation type="journal article" date="2020" name="Stud. Mycol.">
        <title>101 Dothideomycetes genomes: a test case for predicting lifestyles and emergence of pathogens.</title>
        <authorList>
            <person name="Haridas S."/>
            <person name="Albert R."/>
            <person name="Binder M."/>
            <person name="Bloem J."/>
            <person name="Labutti K."/>
            <person name="Salamov A."/>
            <person name="Andreopoulos B."/>
            <person name="Baker S."/>
            <person name="Barry K."/>
            <person name="Bills G."/>
            <person name="Bluhm B."/>
            <person name="Cannon C."/>
            <person name="Castanera R."/>
            <person name="Culley D."/>
            <person name="Daum C."/>
            <person name="Ezra D."/>
            <person name="Gonzalez J."/>
            <person name="Henrissat B."/>
            <person name="Kuo A."/>
            <person name="Liang C."/>
            <person name="Lipzen A."/>
            <person name="Lutzoni F."/>
            <person name="Magnuson J."/>
            <person name="Mondo S."/>
            <person name="Nolan M."/>
            <person name="Ohm R."/>
            <person name="Pangilinan J."/>
            <person name="Park H.-J."/>
            <person name="Ramirez L."/>
            <person name="Alfaro M."/>
            <person name="Sun H."/>
            <person name="Tritt A."/>
            <person name="Yoshinaga Y."/>
            <person name="Zwiers L.-H."/>
            <person name="Turgeon B."/>
            <person name="Goodwin S."/>
            <person name="Spatafora J."/>
            <person name="Crous P."/>
            <person name="Grigoriev I."/>
        </authorList>
    </citation>
    <scope>NUCLEOTIDE SEQUENCE</scope>
    <source>
        <strain evidence="2">CBS 207.26</strain>
    </source>
</reference>
<gene>
    <name evidence="2" type="ORF">K469DRAFT_696324</name>
</gene>
<name>A0A6A6DEN5_9PEZI</name>